<reference evidence="1" key="2">
    <citation type="journal article" date="2015" name="Fish Shellfish Immunol.">
        <title>Early steps in the European eel (Anguilla anguilla)-Vibrio vulnificus interaction in the gills: Role of the RtxA13 toxin.</title>
        <authorList>
            <person name="Callol A."/>
            <person name="Pajuelo D."/>
            <person name="Ebbesson L."/>
            <person name="Teles M."/>
            <person name="MacKenzie S."/>
            <person name="Amaro C."/>
        </authorList>
    </citation>
    <scope>NUCLEOTIDE SEQUENCE</scope>
</reference>
<dbReference type="AlphaFoldDB" id="A0A0E9QHR9"/>
<reference evidence="1" key="1">
    <citation type="submission" date="2014-11" db="EMBL/GenBank/DDBJ databases">
        <authorList>
            <person name="Amaro Gonzalez C."/>
        </authorList>
    </citation>
    <scope>NUCLEOTIDE SEQUENCE</scope>
</reference>
<protein>
    <submittedName>
        <fullName evidence="1">Uncharacterized protein</fullName>
    </submittedName>
</protein>
<evidence type="ECO:0000313" key="1">
    <source>
        <dbReference type="EMBL" id="JAH15643.1"/>
    </source>
</evidence>
<proteinExistence type="predicted"/>
<name>A0A0E9QHR9_ANGAN</name>
<sequence>MALNGKNEIYSTCVVYLRKSISFAHLQINRYNGIANIDFFKNPLPSLPSPVSRKLHLSFKNTSALR</sequence>
<organism evidence="1">
    <name type="scientific">Anguilla anguilla</name>
    <name type="common">European freshwater eel</name>
    <name type="synonym">Muraena anguilla</name>
    <dbReference type="NCBI Taxonomy" id="7936"/>
    <lineage>
        <taxon>Eukaryota</taxon>
        <taxon>Metazoa</taxon>
        <taxon>Chordata</taxon>
        <taxon>Craniata</taxon>
        <taxon>Vertebrata</taxon>
        <taxon>Euteleostomi</taxon>
        <taxon>Actinopterygii</taxon>
        <taxon>Neopterygii</taxon>
        <taxon>Teleostei</taxon>
        <taxon>Anguilliformes</taxon>
        <taxon>Anguillidae</taxon>
        <taxon>Anguilla</taxon>
    </lineage>
</organism>
<dbReference type="EMBL" id="GBXM01092934">
    <property type="protein sequence ID" value="JAH15643.1"/>
    <property type="molecule type" value="Transcribed_RNA"/>
</dbReference>
<accession>A0A0E9QHR9</accession>